<evidence type="ECO:0000313" key="1">
    <source>
        <dbReference type="EMBL" id="CAF4726332.1"/>
    </source>
</evidence>
<dbReference type="AlphaFoldDB" id="A0A821JSS4"/>
<dbReference type="EMBL" id="CAJOBQ010016233">
    <property type="protein sequence ID" value="CAF4726332.1"/>
    <property type="molecule type" value="Genomic_DNA"/>
</dbReference>
<protein>
    <submittedName>
        <fullName evidence="1">Uncharacterized protein</fullName>
    </submittedName>
</protein>
<name>A0A821JSS4_9BILA</name>
<sequence length="29" mass="3114">MPAYAVEFQAPNGDLKANFTAMLTDLGLN</sequence>
<comment type="caution">
    <text evidence="1">The sequence shown here is derived from an EMBL/GenBank/DDBJ whole genome shotgun (WGS) entry which is preliminary data.</text>
</comment>
<organism evidence="1 2">
    <name type="scientific">Rotaria socialis</name>
    <dbReference type="NCBI Taxonomy" id="392032"/>
    <lineage>
        <taxon>Eukaryota</taxon>
        <taxon>Metazoa</taxon>
        <taxon>Spiralia</taxon>
        <taxon>Gnathifera</taxon>
        <taxon>Rotifera</taxon>
        <taxon>Eurotatoria</taxon>
        <taxon>Bdelloidea</taxon>
        <taxon>Philodinida</taxon>
        <taxon>Philodinidae</taxon>
        <taxon>Rotaria</taxon>
    </lineage>
</organism>
<gene>
    <name evidence="1" type="ORF">TSG867_LOCUS34219</name>
</gene>
<feature type="non-terminal residue" evidence="1">
    <location>
        <position position="29"/>
    </location>
</feature>
<reference evidence="1" key="1">
    <citation type="submission" date="2021-02" db="EMBL/GenBank/DDBJ databases">
        <authorList>
            <person name="Nowell W R."/>
        </authorList>
    </citation>
    <scope>NUCLEOTIDE SEQUENCE</scope>
</reference>
<accession>A0A821JSS4</accession>
<evidence type="ECO:0000313" key="2">
    <source>
        <dbReference type="Proteomes" id="UP000663862"/>
    </source>
</evidence>
<dbReference type="Proteomes" id="UP000663862">
    <property type="component" value="Unassembled WGS sequence"/>
</dbReference>
<proteinExistence type="predicted"/>